<evidence type="ECO:0000256" key="2">
    <source>
        <dbReference type="ARBA" id="ARBA00023125"/>
    </source>
</evidence>
<sequence>MSLRPYAEYKDSGVAWLGEVPAHWEMKPLWTLYRRSKRTNFPDEELLSVYRDFGVIPKSSRDDNNNRPSEDLSLYQFVNPGDLVINKMKAWQGSVAISEYRGIVSPAYFVYESLHSGDSRYFHYLMRSIEYTAGYLSISKGIRINQWDLEPQYHSRMPILVPSVDERKQIAKILDHETAKIDALIAEQEKLIALLAEKRQAVISHAVTKGLNPDAPMKDSSIPWLGEVPAHWDVKALRRVVSLNPSKSEVAHFPKDSEVSFLPMEAICENGDLILDRFRKLSEVETGYTYFRNGDVTIAKITPCFENGKGGVMTGLLNDFGFGTTELIVVRPDLNFISAGYLNCIFKSKIFRSESERSMYGAGGQKRVSDDFVRNLTWAIPPASEQNNIERLINTQSQQFELLKNNAQTAISLLKERRSALISAAVTGKIDVRNWQPEASAA</sequence>
<dbReference type="REBASE" id="422422">
    <property type="entry name" value="S.Cvi8684I"/>
</dbReference>
<dbReference type="CDD" id="cd17260">
    <property type="entry name" value="RMtype1_S_EcoEI-TRD1-CR1_like"/>
    <property type="match status" value="1"/>
</dbReference>
<proteinExistence type="predicted"/>
<organism evidence="3 4">
    <name type="scientific">Chromobacterium violaceum</name>
    <dbReference type="NCBI Taxonomy" id="536"/>
    <lineage>
        <taxon>Bacteria</taxon>
        <taxon>Pseudomonadati</taxon>
        <taxon>Pseudomonadota</taxon>
        <taxon>Betaproteobacteria</taxon>
        <taxon>Neisseriales</taxon>
        <taxon>Chromobacteriaceae</taxon>
        <taxon>Chromobacterium</taxon>
    </lineage>
</organism>
<dbReference type="AlphaFoldDB" id="A0AAX2MAS9"/>
<dbReference type="RefSeq" id="WP_076227986.1">
    <property type="nucleotide sequence ID" value="NZ_JBHMEH010000103.1"/>
</dbReference>
<reference evidence="3 4" key="1">
    <citation type="submission" date="2018-06" db="EMBL/GenBank/DDBJ databases">
        <authorList>
            <consortium name="Pathogen Informatics"/>
            <person name="Doyle S."/>
        </authorList>
    </citation>
    <scope>NUCLEOTIDE SEQUENCE [LARGE SCALE GENOMIC DNA]</scope>
    <source>
        <strain evidence="3 4">NCTC8684</strain>
    </source>
</reference>
<protein>
    <submittedName>
        <fullName evidence="3">Type I restriction enzyme EcoKI specificity protein</fullName>
    </submittedName>
</protein>
<keyword evidence="2" id="KW-0238">DNA-binding</keyword>
<evidence type="ECO:0000313" key="3">
    <source>
        <dbReference type="EMBL" id="SUX33720.1"/>
    </source>
</evidence>
<dbReference type="EMBL" id="UIGR01000001">
    <property type="protein sequence ID" value="SUX33720.1"/>
    <property type="molecule type" value="Genomic_DNA"/>
</dbReference>
<gene>
    <name evidence="3" type="primary">hsdS</name>
    <name evidence="3" type="ORF">NCTC8684_02824</name>
</gene>
<dbReference type="PANTHER" id="PTHR30408">
    <property type="entry name" value="TYPE-1 RESTRICTION ENZYME ECOKI SPECIFICITY PROTEIN"/>
    <property type="match status" value="1"/>
</dbReference>
<dbReference type="Gene3D" id="3.90.220.20">
    <property type="entry name" value="DNA methylase specificity domains"/>
    <property type="match status" value="2"/>
</dbReference>
<comment type="caution">
    <text evidence="3">The sequence shown here is derived from an EMBL/GenBank/DDBJ whole genome shotgun (WGS) entry which is preliminary data.</text>
</comment>
<dbReference type="InterPro" id="IPR052021">
    <property type="entry name" value="Type-I_RS_S_subunit"/>
</dbReference>
<dbReference type="SUPFAM" id="SSF116734">
    <property type="entry name" value="DNA methylase specificity domain"/>
    <property type="match status" value="2"/>
</dbReference>
<dbReference type="InterPro" id="IPR044946">
    <property type="entry name" value="Restrct_endonuc_typeI_TRD_sf"/>
</dbReference>
<dbReference type="Gene3D" id="1.10.287.1120">
    <property type="entry name" value="Bipartite methylase S protein"/>
    <property type="match status" value="1"/>
</dbReference>
<dbReference type="GO" id="GO:0009307">
    <property type="term" value="P:DNA restriction-modification system"/>
    <property type="evidence" value="ECO:0007669"/>
    <property type="project" value="UniProtKB-KW"/>
</dbReference>
<evidence type="ECO:0000256" key="1">
    <source>
        <dbReference type="ARBA" id="ARBA00022747"/>
    </source>
</evidence>
<accession>A0AAX2MAS9</accession>
<dbReference type="Proteomes" id="UP000254029">
    <property type="component" value="Unassembled WGS sequence"/>
</dbReference>
<keyword evidence="1" id="KW-0680">Restriction system</keyword>
<dbReference type="PANTHER" id="PTHR30408:SF12">
    <property type="entry name" value="TYPE I RESTRICTION ENZYME MJAVIII SPECIFICITY SUBUNIT"/>
    <property type="match status" value="1"/>
</dbReference>
<dbReference type="GO" id="GO:0003677">
    <property type="term" value="F:DNA binding"/>
    <property type="evidence" value="ECO:0007669"/>
    <property type="project" value="UniProtKB-KW"/>
</dbReference>
<evidence type="ECO:0000313" key="4">
    <source>
        <dbReference type="Proteomes" id="UP000254029"/>
    </source>
</evidence>
<name>A0AAX2MAS9_CHRVL</name>